<reference evidence="8 9" key="2">
    <citation type="submission" date="2020-05" db="EMBL/GenBank/DDBJ databases">
        <title>Classification of alakaliphilic streptomycetes isolated from an alkaline soil next to Lonar Crater, India and a proposal for the recognition of Streptomyces alkaliterrae sp. nov.</title>
        <authorList>
            <person name="Golinska P."/>
        </authorList>
    </citation>
    <scope>NUCLEOTIDE SEQUENCE [LARGE SCALE GENOMIC DNA]</scope>
    <source>
        <strain evidence="9">OF3</strain>
        <strain evidence="8">OF8</strain>
    </source>
</reference>
<dbReference type="EMBL" id="JABJWZ010000037">
    <property type="protein sequence ID" value="MBB1253077.1"/>
    <property type="molecule type" value="Genomic_DNA"/>
</dbReference>
<dbReference type="GO" id="GO:0005829">
    <property type="term" value="C:cytosol"/>
    <property type="evidence" value="ECO:0007669"/>
    <property type="project" value="TreeGrafter"/>
</dbReference>
<evidence type="ECO:0000313" key="5">
    <source>
        <dbReference type="EMBL" id="MBB1257768.1"/>
    </source>
</evidence>
<dbReference type="GO" id="GO:0004497">
    <property type="term" value="F:monooxygenase activity"/>
    <property type="evidence" value="ECO:0007669"/>
    <property type="project" value="UniProtKB-KW"/>
</dbReference>
<dbReference type="CDD" id="cd01097">
    <property type="entry name" value="Tetrahydromethanopterin_reductase"/>
    <property type="match status" value="1"/>
</dbReference>
<dbReference type="InterPro" id="IPR011251">
    <property type="entry name" value="Luciferase-like_dom"/>
</dbReference>
<keyword evidence="1" id="KW-0560">Oxidoreductase</keyword>
<dbReference type="InterPro" id="IPR050766">
    <property type="entry name" value="Bact_Lucif_Oxidored"/>
</dbReference>
<gene>
    <name evidence="6" type="ORF">FNX44_005140</name>
    <name evidence="4" type="ORF">H3146_06795</name>
    <name evidence="5" type="ORF">H3147_02840</name>
</gene>
<dbReference type="GO" id="GO:0016705">
    <property type="term" value="F:oxidoreductase activity, acting on paired donors, with incorporation or reduction of molecular oxygen"/>
    <property type="evidence" value="ECO:0007669"/>
    <property type="project" value="InterPro"/>
</dbReference>
<evidence type="ECO:0000313" key="6">
    <source>
        <dbReference type="EMBL" id="MQS01266.1"/>
    </source>
</evidence>
<reference evidence="6 7" key="1">
    <citation type="submission" date="2019-10" db="EMBL/GenBank/DDBJ databases">
        <title>Streptomyces sp. nov., a novel actinobacterium isolated from alkaline environment.</title>
        <authorList>
            <person name="Golinska P."/>
        </authorList>
    </citation>
    <scope>NUCLEOTIDE SEQUENCE [LARGE SCALE GENOMIC DNA]</scope>
    <source>
        <strain evidence="6 7">OF1</strain>
    </source>
</reference>
<dbReference type="Proteomes" id="UP000525686">
    <property type="component" value="Unassembled WGS sequence"/>
</dbReference>
<reference evidence="4" key="3">
    <citation type="journal article" name="Syst. Appl. Microbiol.">
        <title>Streptomyces alkaliterrae sp. nov., isolated from an alkaline soil, and emended descriptions of Streptomyces alkaliphilus, Streptomyces calidiresistens and Streptomyces durbertensis.</title>
        <authorList>
            <person name="Swiecimska M."/>
            <person name="Golinska P."/>
            <person name="Nouioui I."/>
            <person name="Wypij M."/>
            <person name="Rai M."/>
            <person name="Sangal V."/>
            <person name="Goodfellow M."/>
        </authorList>
    </citation>
    <scope>NUCLEOTIDE SEQUENCE</scope>
    <source>
        <strain evidence="4">OF3</strain>
        <strain evidence="5">OF8</strain>
    </source>
</reference>
<protein>
    <submittedName>
        <fullName evidence="6">LLM class flavin-dependent oxidoreductase</fullName>
    </submittedName>
</protein>
<evidence type="ECO:0000256" key="1">
    <source>
        <dbReference type="ARBA" id="ARBA00023002"/>
    </source>
</evidence>
<comment type="caution">
    <text evidence="6">The sequence shown here is derived from an EMBL/GenBank/DDBJ whole genome shotgun (WGS) entry which is preliminary data.</text>
</comment>
<feature type="domain" description="Luciferase-like" evidence="3">
    <location>
        <begin position="1"/>
        <end position="316"/>
    </location>
</feature>
<dbReference type="PANTHER" id="PTHR30137">
    <property type="entry name" value="LUCIFERASE-LIKE MONOOXYGENASE"/>
    <property type="match status" value="1"/>
</dbReference>
<sequence>MEFSLFFFSGDGSAAGPGKYRLLLDSARFADRHGFSGVWVPERHFVDFGGLYPNPSVVAAALAVVTEHVQIRAGSTVLPLHHPVRVAEEWAVVDNLSGGRAAISAASGWHPDDFLLAPGDGTSRYPRRKEEMFEAIETIQRLWAGERVELPRADGTLQTVRTLPRPLQHRLPVWVSAQGSEETFVRAGEIGANVLTGLVAQRPADLRDKTAAYRQARERAGHDPSTGRVTAMVHTFLWPDEDEAREIVRAPLTGYLKSFLAQQDSFGGEFSKLGESERDAMLAATFERYFDSLALLGSPDKCESLIEDLVDIGVDEVACLVDFGPDHKHVLKGLEHLTELKDRYRPALASAGPVEGEQNP</sequence>
<dbReference type="EMBL" id="VJYK02000032">
    <property type="protein sequence ID" value="MQS01266.1"/>
    <property type="molecule type" value="Genomic_DNA"/>
</dbReference>
<evidence type="ECO:0000259" key="3">
    <source>
        <dbReference type="Pfam" id="PF00296"/>
    </source>
</evidence>
<accession>A0A5P0YLU7</accession>
<evidence type="ECO:0000256" key="2">
    <source>
        <dbReference type="ARBA" id="ARBA00023033"/>
    </source>
</evidence>
<evidence type="ECO:0000313" key="8">
    <source>
        <dbReference type="Proteomes" id="UP000517765"/>
    </source>
</evidence>
<dbReference type="Pfam" id="PF00296">
    <property type="entry name" value="Bac_luciferase"/>
    <property type="match status" value="1"/>
</dbReference>
<dbReference type="Proteomes" id="UP000320857">
    <property type="component" value="Unassembled WGS sequence"/>
</dbReference>
<dbReference type="Proteomes" id="UP000517765">
    <property type="component" value="Unassembled WGS sequence"/>
</dbReference>
<evidence type="ECO:0000313" key="4">
    <source>
        <dbReference type="EMBL" id="MBB1253077.1"/>
    </source>
</evidence>
<name>A0A5P0YLU7_9ACTN</name>
<organism evidence="6 7">
    <name type="scientific">Streptomyces alkaliterrae</name>
    <dbReference type="NCBI Taxonomy" id="2213162"/>
    <lineage>
        <taxon>Bacteria</taxon>
        <taxon>Bacillati</taxon>
        <taxon>Actinomycetota</taxon>
        <taxon>Actinomycetes</taxon>
        <taxon>Kitasatosporales</taxon>
        <taxon>Streptomycetaceae</taxon>
        <taxon>Streptomyces</taxon>
    </lineage>
</organism>
<evidence type="ECO:0000313" key="9">
    <source>
        <dbReference type="Proteomes" id="UP000525686"/>
    </source>
</evidence>
<evidence type="ECO:0000313" key="7">
    <source>
        <dbReference type="Proteomes" id="UP000320857"/>
    </source>
</evidence>
<dbReference type="OrthoDB" id="5478077at2"/>
<dbReference type="Gene3D" id="3.20.20.30">
    <property type="entry name" value="Luciferase-like domain"/>
    <property type="match status" value="1"/>
</dbReference>
<dbReference type="NCBIfam" id="TIGR04020">
    <property type="entry name" value="seco_metab_LLM"/>
    <property type="match status" value="1"/>
</dbReference>
<dbReference type="PANTHER" id="PTHR30137:SF8">
    <property type="entry name" value="BLR5498 PROTEIN"/>
    <property type="match status" value="1"/>
</dbReference>
<keyword evidence="7" id="KW-1185">Reference proteome</keyword>
<keyword evidence="2" id="KW-0503">Monooxygenase</keyword>
<dbReference type="AlphaFoldDB" id="A0A5P0YLU7"/>
<dbReference type="EMBL" id="JABJXA010000009">
    <property type="protein sequence ID" value="MBB1257768.1"/>
    <property type="molecule type" value="Genomic_DNA"/>
</dbReference>
<dbReference type="InterPro" id="IPR036661">
    <property type="entry name" value="Luciferase-like_sf"/>
</dbReference>
<dbReference type="InterPro" id="IPR024011">
    <property type="entry name" value="Biosynth_lucif-like_mOase_dom"/>
</dbReference>
<proteinExistence type="predicted"/>
<dbReference type="SUPFAM" id="SSF51679">
    <property type="entry name" value="Bacterial luciferase-like"/>
    <property type="match status" value="1"/>
</dbReference>